<gene>
    <name evidence="1" type="ORF">NCTC9617_06335</name>
</gene>
<evidence type="ECO:0000313" key="2">
    <source>
        <dbReference type="Proteomes" id="UP000255167"/>
    </source>
</evidence>
<dbReference type="EMBL" id="UGNC01000005">
    <property type="protein sequence ID" value="STW49696.1"/>
    <property type="molecule type" value="Genomic_DNA"/>
</dbReference>
<reference evidence="1 2" key="1">
    <citation type="submission" date="2018-06" db="EMBL/GenBank/DDBJ databases">
        <authorList>
            <consortium name="Pathogen Informatics"/>
            <person name="Doyle S."/>
        </authorList>
    </citation>
    <scope>NUCLEOTIDE SEQUENCE [LARGE SCALE GENOMIC DNA]</scope>
    <source>
        <strain evidence="1 2">NCTC9617</strain>
    </source>
</reference>
<sequence>MAFIGILLGDADGVVEDRLVIDDMVGGEDQHQRVVAVAGGLEGRQGDGRGGVAPDRLKNNVVGQLVELAQLSATRKRCSSLQMTIGSWISRPESRVMVSCSMEFCPNRRRKLFG</sequence>
<protein>
    <submittedName>
        <fullName evidence="1">Uncharacterized protein</fullName>
    </submittedName>
</protein>
<proteinExistence type="predicted"/>
<dbReference type="AlphaFoldDB" id="A0A378FYG6"/>
<evidence type="ECO:0000313" key="1">
    <source>
        <dbReference type="EMBL" id="STW49696.1"/>
    </source>
</evidence>
<name>A0A378FYG6_KLEPN</name>
<dbReference type="Proteomes" id="UP000255167">
    <property type="component" value="Unassembled WGS sequence"/>
</dbReference>
<accession>A0A378FYG6</accession>
<organism evidence="1 2">
    <name type="scientific">Klebsiella pneumoniae</name>
    <dbReference type="NCBI Taxonomy" id="573"/>
    <lineage>
        <taxon>Bacteria</taxon>
        <taxon>Pseudomonadati</taxon>
        <taxon>Pseudomonadota</taxon>
        <taxon>Gammaproteobacteria</taxon>
        <taxon>Enterobacterales</taxon>
        <taxon>Enterobacteriaceae</taxon>
        <taxon>Klebsiella/Raoultella group</taxon>
        <taxon>Klebsiella</taxon>
        <taxon>Klebsiella pneumoniae complex</taxon>
    </lineage>
</organism>